<proteinExistence type="predicted"/>
<reference evidence="10" key="1">
    <citation type="submission" date="2025-08" db="UniProtKB">
        <authorList>
            <consortium name="RefSeq"/>
        </authorList>
    </citation>
    <scope>IDENTIFICATION</scope>
    <source>
        <tissue evidence="10">Tentacle</tissue>
    </source>
</reference>
<evidence type="ECO:0000256" key="3">
    <source>
        <dbReference type="ARBA" id="ARBA00022989"/>
    </source>
</evidence>
<organism evidence="9 10">
    <name type="scientific">Actinia tenebrosa</name>
    <name type="common">Australian red waratah sea anemone</name>
    <dbReference type="NCBI Taxonomy" id="6105"/>
    <lineage>
        <taxon>Eukaryota</taxon>
        <taxon>Metazoa</taxon>
        <taxon>Cnidaria</taxon>
        <taxon>Anthozoa</taxon>
        <taxon>Hexacorallia</taxon>
        <taxon>Actiniaria</taxon>
        <taxon>Actiniidae</taxon>
        <taxon>Actinia</taxon>
    </lineage>
</organism>
<keyword evidence="9" id="KW-1185">Reference proteome</keyword>
<feature type="compositionally biased region" description="Low complexity" evidence="6">
    <location>
        <begin position="220"/>
        <end position="230"/>
    </location>
</feature>
<name>A0A6P8ITC1_ACTTE</name>
<dbReference type="AlphaFoldDB" id="A0A6P8ITC1"/>
<evidence type="ECO:0000256" key="6">
    <source>
        <dbReference type="SAM" id="MobiDB-lite"/>
    </source>
</evidence>
<evidence type="ECO:0000256" key="4">
    <source>
        <dbReference type="ARBA" id="ARBA00023136"/>
    </source>
</evidence>
<dbReference type="GeneID" id="116304005"/>
<feature type="transmembrane region" description="Helical" evidence="7">
    <location>
        <begin position="73"/>
        <end position="96"/>
    </location>
</feature>
<evidence type="ECO:0000256" key="2">
    <source>
        <dbReference type="ARBA" id="ARBA00022692"/>
    </source>
</evidence>
<feature type="transmembrane region" description="Helical" evidence="7">
    <location>
        <begin position="108"/>
        <end position="130"/>
    </location>
</feature>
<evidence type="ECO:0000313" key="9">
    <source>
        <dbReference type="Proteomes" id="UP000515163"/>
    </source>
</evidence>
<keyword evidence="3 7" id="KW-1133">Transmembrane helix</keyword>
<feature type="transmembrane region" description="Helical" evidence="7">
    <location>
        <begin position="163"/>
        <end position="186"/>
    </location>
</feature>
<dbReference type="PROSITE" id="PS51225">
    <property type="entry name" value="MARVEL"/>
    <property type="match status" value="1"/>
</dbReference>
<protein>
    <submittedName>
        <fullName evidence="10">Uncharacterized protein LOC116304005</fullName>
    </submittedName>
</protein>
<sequence length="307" mass="33518">MPALNISPDIAYLKTPQAILKIVQIVTLLIAFSCITDCCDGGKPYALSFLYTNFGRGQGTVLDYSDHIRNTSFFLAVTIFGWLLVVFLFVFFFFKLHERFKQIKWEMVVMIISIVWSVLLLLSCSLMGNISSTVFPLRPTESSSDDGDTPGGVNFLKKYVDTLVAGVVFGFFATIAFIVDAALHFWQFWSKRRSGNNGSTDNPAVTKVAENPGPSTMQNQTQQQVPPVQTLGAPPRYDALTNLPGQIPNTAGQMPNTAGQMPNTAGQMPNTAGQTALNPAGQTVVMYPPGQQYQAASGQPAQMWQVA</sequence>
<feature type="region of interest" description="Disordered" evidence="6">
    <location>
        <begin position="253"/>
        <end position="276"/>
    </location>
</feature>
<dbReference type="RefSeq" id="XP_031569510.1">
    <property type="nucleotide sequence ID" value="XM_031713650.1"/>
</dbReference>
<evidence type="ECO:0000256" key="7">
    <source>
        <dbReference type="SAM" id="Phobius"/>
    </source>
</evidence>
<comment type="subcellular location">
    <subcellularLocation>
        <location evidence="1">Membrane</location>
        <topology evidence="1">Multi-pass membrane protein</topology>
    </subcellularLocation>
</comment>
<dbReference type="PANTHER" id="PTHR22776">
    <property type="entry name" value="MARVEL-CONTAINING POTENTIAL LIPID RAFT-ASSOCIATED PROTEIN"/>
    <property type="match status" value="1"/>
</dbReference>
<dbReference type="GO" id="GO:0016020">
    <property type="term" value="C:membrane"/>
    <property type="evidence" value="ECO:0007669"/>
    <property type="project" value="UniProtKB-SubCell"/>
</dbReference>
<evidence type="ECO:0000259" key="8">
    <source>
        <dbReference type="PROSITE" id="PS51225"/>
    </source>
</evidence>
<evidence type="ECO:0000256" key="5">
    <source>
        <dbReference type="PROSITE-ProRule" id="PRU00581"/>
    </source>
</evidence>
<dbReference type="PANTHER" id="PTHR22776:SF49">
    <property type="entry name" value="MARVEL DOMAIN-CONTAINING PROTEIN"/>
    <property type="match status" value="1"/>
</dbReference>
<dbReference type="InterPro" id="IPR008253">
    <property type="entry name" value="Marvel"/>
</dbReference>
<dbReference type="Proteomes" id="UP000515163">
    <property type="component" value="Unplaced"/>
</dbReference>
<dbReference type="InterPro" id="IPR050578">
    <property type="entry name" value="MARVEL-CKLF_proteins"/>
</dbReference>
<gene>
    <name evidence="10" type="primary">LOC116304005</name>
</gene>
<dbReference type="FunCoup" id="A0A6P8ITC1">
    <property type="interactions" value="364"/>
</dbReference>
<evidence type="ECO:0000313" key="10">
    <source>
        <dbReference type="RefSeq" id="XP_031569510.1"/>
    </source>
</evidence>
<accession>A0A6P8ITC1</accession>
<dbReference type="InParanoid" id="A0A6P8ITC1"/>
<dbReference type="KEGG" id="aten:116304005"/>
<evidence type="ECO:0000256" key="1">
    <source>
        <dbReference type="ARBA" id="ARBA00004141"/>
    </source>
</evidence>
<dbReference type="OrthoDB" id="10301697at2759"/>
<keyword evidence="2 5" id="KW-0812">Transmembrane</keyword>
<keyword evidence="4 5" id="KW-0472">Membrane</keyword>
<feature type="domain" description="MARVEL" evidence="8">
    <location>
        <begin position="12"/>
        <end position="189"/>
    </location>
</feature>
<feature type="region of interest" description="Disordered" evidence="6">
    <location>
        <begin position="195"/>
        <end position="234"/>
    </location>
</feature>
<dbReference type="Pfam" id="PF01284">
    <property type="entry name" value="MARVEL"/>
    <property type="match status" value="1"/>
</dbReference>